<gene>
    <name evidence="7" type="ORF">K505DRAFT_282556</name>
</gene>
<dbReference type="Pfam" id="PF01565">
    <property type="entry name" value="FAD_binding_4"/>
    <property type="match status" value="1"/>
</dbReference>
<dbReference type="InterPro" id="IPR036318">
    <property type="entry name" value="FAD-bd_PCMH-like_sf"/>
</dbReference>
<evidence type="ECO:0000256" key="1">
    <source>
        <dbReference type="ARBA" id="ARBA00005466"/>
    </source>
</evidence>
<feature type="signal peptide" evidence="5">
    <location>
        <begin position="1"/>
        <end position="23"/>
    </location>
</feature>
<dbReference type="AlphaFoldDB" id="A0A6A6X2N0"/>
<dbReference type="GO" id="GO:0071949">
    <property type="term" value="F:FAD binding"/>
    <property type="evidence" value="ECO:0007669"/>
    <property type="project" value="InterPro"/>
</dbReference>
<dbReference type="InterPro" id="IPR016169">
    <property type="entry name" value="FAD-bd_PCMH_sub2"/>
</dbReference>
<evidence type="ECO:0000256" key="2">
    <source>
        <dbReference type="ARBA" id="ARBA00022630"/>
    </source>
</evidence>
<dbReference type="InterPro" id="IPR016166">
    <property type="entry name" value="FAD-bd_PCMH"/>
</dbReference>
<evidence type="ECO:0000256" key="3">
    <source>
        <dbReference type="ARBA" id="ARBA00022827"/>
    </source>
</evidence>
<keyword evidence="8" id="KW-1185">Reference proteome</keyword>
<evidence type="ECO:0000259" key="6">
    <source>
        <dbReference type="PROSITE" id="PS51387"/>
    </source>
</evidence>
<evidence type="ECO:0000256" key="4">
    <source>
        <dbReference type="ARBA" id="ARBA00023002"/>
    </source>
</evidence>
<dbReference type="InterPro" id="IPR006094">
    <property type="entry name" value="Oxid_FAD_bind_N"/>
</dbReference>
<dbReference type="SUPFAM" id="SSF56176">
    <property type="entry name" value="FAD-binding/transporter-associated domain-like"/>
    <property type="match status" value="1"/>
</dbReference>
<keyword evidence="4" id="KW-0560">Oxidoreductase</keyword>
<sequence>MVFSSSLWLSLLSVLYYITLTNAALPDLNAIIAQLKKNGACCTALDYFLPGKVHFNLPTDLAYQASQLSFWSAQEQTLHPTCIVTPTSTQNVSIAVAILNAGYQANIKGCQFAVRSAGHTPQAGSANIDGGVTIDLQSLNQVTISSDQKIVSIGPGNRWGNVYATLDNLNLAMVGGRVTPVGVGGLVTGGGVSFYSGRYGFACDNIQTYEVVLANGTITTASTNTNPTLFRAVKGGSNNFGVVTRFDAKLHQQTAFWGGTIFQPITNKEAVFEFFQNFTVSATYDPYAALISGFAWVEGIATIAHIIAYTNGDVVWPPPTFKPLNDMPKVSTTIRKDKISSFALEIEGSLALTNSHNNLFVTLTFVNKPGVSQDFMAEVYELSDAVAKELITVVGLIFTFTLQPMTNSIYSKSAATGGNVLGLDRFKDDLINLLFTVSWTLPTDNARVEAAMQGLEDAIVAKEKQMGVFNEFVYLNYAAEWQDPIQGYGAANVAFMKSVSKKYDPNGLFQKAVPGGYKLGA</sequence>
<dbReference type="InterPro" id="IPR050416">
    <property type="entry name" value="FAD-linked_Oxidoreductase"/>
</dbReference>
<protein>
    <submittedName>
        <fullName evidence="7">Oxidoreductase FAD-binding protein</fullName>
    </submittedName>
</protein>
<keyword evidence="3" id="KW-0274">FAD</keyword>
<proteinExistence type="inferred from homology"/>
<reference evidence="7" key="1">
    <citation type="journal article" date="2020" name="Stud. Mycol.">
        <title>101 Dothideomycetes genomes: a test case for predicting lifestyles and emergence of pathogens.</title>
        <authorList>
            <person name="Haridas S."/>
            <person name="Albert R."/>
            <person name="Binder M."/>
            <person name="Bloem J."/>
            <person name="Labutti K."/>
            <person name="Salamov A."/>
            <person name="Andreopoulos B."/>
            <person name="Baker S."/>
            <person name="Barry K."/>
            <person name="Bills G."/>
            <person name="Bluhm B."/>
            <person name="Cannon C."/>
            <person name="Castanera R."/>
            <person name="Culley D."/>
            <person name="Daum C."/>
            <person name="Ezra D."/>
            <person name="Gonzalez J."/>
            <person name="Henrissat B."/>
            <person name="Kuo A."/>
            <person name="Liang C."/>
            <person name="Lipzen A."/>
            <person name="Lutzoni F."/>
            <person name="Magnuson J."/>
            <person name="Mondo S."/>
            <person name="Nolan M."/>
            <person name="Ohm R."/>
            <person name="Pangilinan J."/>
            <person name="Park H.-J."/>
            <person name="Ramirez L."/>
            <person name="Alfaro M."/>
            <person name="Sun H."/>
            <person name="Tritt A."/>
            <person name="Yoshinaga Y."/>
            <person name="Zwiers L.-H."/>
            <person name="Turgeon B."/>
            <person name="Goodwin S."/>
            <person name="Spatafora J."/>
            <person name="Crous P."/>
            <person name="Grigoriev I."/>
        </authorList>
    </citation>
    <scope>NUCLEOTIDE SEQUENCE</scope>
    <source>
        <strain evidence="7">CBS 109.77</strain>
    </source>
</reference>
<dbReference type="PANTHER" id="PTHR42973">
    <property type="entry name" value="BINDING OXIDOREDUCTASE, PUTATIVE (AFU_ORTHOLOGUE AFUA_1G17690)-RELATED"/>
    <property type="match status" value="1"/>
</dbReference>
<comment type="similarity">
    <text evidence="1">Belongs to the oxygen-dependent FAD-linked oxidoreductase family.</text>
</comment>
<evidence type="ECO:0000256" key="5">
    <source>
        <dbReference type="SAM" id="SignalP"/>
    </source>
</evidence>
<organism evidence="7 8">
    <name type="scientific">Melanomma pulvis-pyrius CBS 109.77</name>
    <dbReference type="NCBI Taxonomy" id="1314802"/>
    <lineage>
        <taxon>Eukaryota</taxon>
        <taxon>Fungi</taxon>
        <taxon>Dikarya</taxon>
        <taxon>Ascomycota</taxon>
        <taxon>Pezizomycotina</taxon>
        <taxon>Dothideomycetes</taxon>
        <taxon>Pleosporomycetidae</taxon>
        <taxon>Pleosporales</taxon>
        <taxon>Melanommataceae</taxon>
        <taxon>Melanomma</taxon>
    </lineage>
</organism>
<dbReference type="Proteomes" id="UP000799757">
    <property type="component" value="Unassembled WGS sequence"/>
</dbReference>
<accession>A0A6A6X2N0</accession>
<feature type="domain" description="FAD-binding PCMH-type" evidence="6">
    <location>
        <begin position="76"/>
        <end position="253"/>
    </location>
</feature>
<keyword evidence="5" id="KW-0732">Signal</keyword>
<evidence type="ECO:0000313" key="7">
    <source>
        <dbReference type="EMBL" id="KAF2790458.1"/>
    </source>
</evidence>
<dbReference type="OrthoDB" id="2151789at2759"/>
<dbReference type="Gene3D" id="3.30.465.10">
    <property type="match status" value="1"/>
</dbReference>
<dbReference type="GO" id="GO:0016491">
    <property type="term" value="F:oxidoreductase activity"/>
    <property type="evidence" value="ECO:0007669"/>
    <property type="project" value="UniProtKB-KW"/>
</dbReference>
<name>A0A6A6X2N0_9PLEO</name>
<keyword evidence="2" id="KW-0285">Flavoprotein</keyword>
<evidence type="ECO:0000313" key="8">
    <source>
        <dbReference type="Proteomes" id="UP000799757"/>
    </source>
</evidence>
<feature type="chain" id="PRO_5025420345" evidence="5">
    <location>
        <begin position="24"/>
        <end position="521"/>
    </location>
</feature>
<dbReference type="PROSITE" id="PS51387">
    <property type="entry name" value="FAD_PCMH"/>
    <property type="match status" value="1"/>
</dbReference>
<dbReference type="EMBL" id="MU002072">
    <property type="protein sequence ID" value="KAF2790458.1"/>
    <property type="molecule type" value="Genomic_DNA"/>
</dbReference>
<dbReference type="PANTHER" id="PTHR42973:SF22">
    <property type="entry name" value="FAD-BINDING PCMH-TYPE DOMAIN-CONTAINING PROTEIN-RELATED"/>
    <property type="match status" value="1"/>
</dbReference>